<evidence type="ECO:0000256" key="2">
    <source>
        <dbReference type="ARBA" id="ARBA00022737"/>
    </source>
</evidence>
<dbReference type="InterPro" id="IPR001611">
    <property type="entry name" value="Leu-rich_rpt"/>
</dbReference>
<gene>
    <name evidence="3" type="ORF">METZ01_LOCUS329180</name>
</gene>
<dbReference type="InterPro" id="IPR032675">
    <property type="entry name" value="LRR_dom_sf"/>
</dbReference>
<evidence type="ECO:0000313" key="3">
    <source>
        <dbReference type="EMBL" id="SVC76326.1"/>
    </source>
</evidence>
<dbReference type="InterPro" id="IPR025875">
    <property type="entry name" value="Leu-rich_rpt_4"/>
</dbReference>
<dbReference type="Gene3D" id="3.80.10.10">
    <property type="entry name" value="Ribonuclease Inhibitor"/>
    <property type="match status" value="1"/>
</dbReference>
<keyword evidence="2" id="KW-0677">Repeat</keyword>
<reference evidence="3" key="1">
    <citation type="submission" date="2018-05" db="EMBL/GenBank/DDBJ databases">
        <authorList>
            <person name="Lanie J.A."/>
            <person name="Ng W.-L."/>
            <person name="Kazmierczak K.M."/>
            <person name="Andrzejewski T.M."/>
            <person name="Davidsen T.M."/>
            <person name="Wayne K.J."/>
            <person name="Tettelin H."/>
            <person name="Glass J.I."/>
            <person name="Rusch D."/>
            <person name="Podicherti R."/>
            <person name="Tsui H.-C.T."/>
            <person name="Winkler M.E."/>
        </authorList>
    </citation>
    <scope>NUCLEOTIDE SEQUENCE</scope>
</reference>
<accession>A0A382PSX1</accession>
<dbReference type="EMBL" id="UINC01109475">
    <property type="protein sequence ID" value="SVC76326.1"/>
    <property type="molecule type" value="Genomic_DNA"/>
</dbReference>
<protein>
    <submittedName>
        <fullName evidence="3">Uncharacterized protein</fullName>
    </submittedName>
</protein>
<dbReference type="AlphaFoldDB" id="A0A382PSX1"/>
<dbReference type="PROSITE" id="PS51450">
    <property type="entry name" value="LRR"/>
    <property type="match status" value="1"/>
</dbReference>
<keyword evidence="1" id="KW-0433">Leucine-rich repeat</keyword>
<organism evidence="3">
    <name type="scientific">marine metagenome</name>
    <dbReference type="NCBI Taxonomy" id="408172"/>
    <lineage>
        <taxon>unclassified sequences</taxon>
        <taxon>metagenomes</taxon>
        <taxon>ecological metagenomes</taxon>
    </lineage>
</organism>
<name>A0A382PSX1_9ZZZZ</name>
<evidence type="ECO:0000256" key="1">
    <source>
        <dbReference type="ARBA" id="ARBA00022614"/>
    </source>
</evidence>
<dbReference type="SUPFAM" id="SSF52058">
    <property type="entry name" value="L domain-like"/>
    <property type="match status" value="1"/>
</dbReference>
<sequence>MKGLVKLTQLTKLYLHDNKLTDVKGLEKLTKLEVLALSGNPDLTKAQIDELQKVLPKCEIEHNAKK</sequence>
<proteinExistence type="predicted"/>
<dbReference type="Pfam" id="PF12799">
    <property type="entry name" value="LRR_4"/>
    <property type="match status" value="1"/>
</dbReference>